<feature type="domain" description="Transposable element P transposase-like GTP-binding insertion" evidence="2">
    <location>
        <begin position="143"/>
        <end position="232"/>
    </location>
</feature>
<dbReference type="EMBL" id="CARXXK010001217">
    <property type="protein sequence ID" value="CAI6374484.1"/>
    <property type="molecule type" value="Genomic_DNA"/>
</dbReference>
<evidence type="ECO:0000313" key="3">
    <source>
        <dbReference type="EMBL" id="CAI6374484.1"/>
    </source>
</evidence>
<dbReference type="Pfam" id="PF21788">
    <property type="entry name" value="TNP-like_GBD"/>
    <property type="match status" value="1"/>
</dbReference>
<dbReference type="Pfam" id="PF21787">
    <property type="entry name" value="TNP-like_RNaseH_N"/>
    <property type="match status" value="1"/>
</dbReference>
<name>A0AAV0Y3T5_9HEMI</name>
<feature type="domain" description="Transposable element P transposase-like RNase H" evidence="1">
    <location>
        <begin position="2"/>
        <end position="118"/>
    </location>
</feature>
<gene>
    <name evidence="3" type="ORF">MEUPH1_LOCUS28111</name>
</gene>
<protein>
    <recommendedName>
        <fullName evidence="5">Transposable element P transposase</fullName>
    </recommendedName>
</protein>
<dbReference type="AlphaFoldDB" id="A0AAV0Y3T5"/>
<dbReference type="Proteomes" id="UP001160148">
    <property type="component" value="Unassembled WGS sequence"/>
</dbReference>
<comment type="caution">
    <text evidence="3">The sequence shown here is derived from an EMBL/GenBank/DDBJ whole genome shotgun (WGS) entry which is preliminary data.</text>
</comment>
<sequence length="256" mass="29338">MKADTMDEKERYCTLVFDEMKIKHFLEYSKYLDLFEGYEDLGPLRRSNKLLAGQAMVFLIRGLYASWKLPISYFFTSTSVKHTDLSILLMDVIEKLLDCGFIVTAMICDQGKNNVSALVKDLKMKKDKPFVEVKGRIHLDLRDVYEIDKNSGISRSLLKITDSHMNPDPFQLMSCKLAMQLFSNSMAAAMETCIMTKPLKSNTPVNTLDMVKELNNLLDFLNSKSLFDKNPFKCAISQERPQQLEFLLKTNLGSKI</sequence>
<evidence type="ECO:0000313" key="4">
    <source>
        <dbReference type="Proteomes" id="UP001160148"/>
    </source>
</evidence>
<keyword evidence="4" id="KW-1185">Reference proteome</keyword>
<evidence type="ECO:0008006" key="5">
    <source>
        <dbReference type="Google" id="ProtNLM"/>
    </source>
</evidence>
<organism evidence="3 4">
    <name type="scientific">Macrosiphum euphorbiae</name>
    <name type="common">potato aphid</name>
    <dbReference type="NCBI Taxonomy" id="13131"/>
    <lineage>
        <taxon>Eukaryota</taxon>
        <taxon>Metazoa</taxon>
        <taxon>Ecdysozoa</taxon>
        <taxon>Arthropoda</taxon>
        <taxon>Hexapoda</taxon>
        <taxon>Insecta</taxon>
        <taxon>Pterygota</taxon>
        <taxon>Neoptera</taxon>
        <taxon>Paraneoptera</taxon>
        <taxon>Hemiptera</taxon>
        <taxon>Sternorrhyncha</taxon>
        <taxon>Aphidomorpha</taxon>
        <taxon>Aphidoidea</taxon>
        <taxon>Aphididae</taxon>
        <taxon>Macrosiphini</taxon>
        <taxon>Macrosiphum</taxon>
    </lineage>
</organism>
<reference evidence="3 4" key="1">
    <citation type="submission" date="2023-01" db="EMBL/GenBank/DDBJ databases">
        <authorList>
            <person name="Whitehead M."/>
        </authorList>
    </citation>
    <scope>NUCLEOTIDE SEQUENCE [LARGE SCALE GENOMIC DNA]</scope>
</reference>
<accession>A0AAV0Y3T5</accession>
<dbReference type="InterPro" id="IPR048366">
    <property type="entry name" value="TNP-like_GBD"/>
</dbReference>
<proteinExistence type="predicted"/>
<evidence type="ECO:0000259" key="1">
    <source>
        <dbReference type="Pfam" id="PF21787"/>
    </source>
</evidence>
<dbReference type="InterPro" id="IPR048365">
    <property type="entry name" value="TNP-like_RNaseH_N"/>
</dbReference>
<evidence type="ECO:0000259" key="2">
    <source>
        <dbReference type="Pfam" id="PF21788"/>
    </source>
</evidence>